<dbReference type="SUPFAM" id="SSF52833">
    <property type="entry name" value="Thioredoxin-like"/>
    <property type="match status" value="1"/>
</dbReference>
<sequence length="267" mass="29956">MPDIKRQVNRSVKHDLLKEFPMRYLVIVFLIVFNFKTFAQQTLHFQSGEEQVQLLELYSSQGCSSCPPAEIWLSRLKHSPVLWDKVVPAVFHVDYWNDLGWRDPFSSADYSKRQRTFAEQGLSSAVYTPGFFINGREWRGWFNGKSLPIDEQPAGILSVTFENNDVSVSYSQADTNQDVHIALLGLNASTKVDAGENHGRSLVEDFVVLKHVKYLLSSQGETSGHWQLPPIPQQVGSLAIAVWVTSANSLLPLQATGGQIPDGYFNG</sequence>
<keyword evidence="1" id="KW-1133">Transmembrane helix</keyword>
<reference evidence="2" key="1">
    <citation type="journal article" date="2018" name="Int. J. Syst. Evol. Microbiol.">
        <title>Neptunicella marina gen. nov., sp. nov., isolated from surface seawater.</title>
        <authorList>
            <person name="Liu X."/>
            <person name="Lai Q."/>
            <person name="Du Y."/>
            <person name="Zhang X."/>
            <person name="Liu Z."/>
            <person name="Sun F."/>
            <person name="Shao Z."/>
        </authorList>
    </citation>
    <scope>NUCLEOTIDE SEQUENCE</scope>
    <source>
        <strain evidence="2">S27-2</strain>
    </source>
</reference>
<accession>A0A8J6M2G6</accession>
<comment type="caution">
    <text evidence="2">The sequence shown here is derived from an EMBL/GenBank/DDBJ whole genome shotgun (WGS) entry which is preliminary data.</text>
</comment>
<protein>
    <submittedName>
        <fullName evidence="2">DUF1223 domain-containing protein</fullName>
    </submittedName>
</protein>
<proteinExistence type="predicted"/>
<dbReference type="PANTHER" id="PTHR36057:SF1">
    <property type="entry name" value="LIPOPROTEIN LIPID ATTACHMENT SITE-LIKE PROTEIN, PUTATIVE (DUF1223)-RELATED"/>
    <property type="match status" value="1"/>
</dbReference>
<keyword evidence="1" id="KW-0812">Transmembrane</keyword>
<dbReference type="InterPro" id="IPR010634">
    <property type="entry name" value="DUF1223"/>
</dbReference>
<evidence type="ECO:0000256" key="1">
    <source>
        <dbReference type="SAM" id="Phobius"/>
    </source>
</evidence>
<dbReference type="Proteomes" id="UP000601768">
    <property type="component" value="Unassembled WGS sequence"/>
</dbReference>
<dbReference type="InterPro" id="IPR036249">
    <property type="entry name" value="Thioredoxin-like_sf"/>
</dbReference>
<gene>
    <name evidence="2" type="ORF">H8B19_09895</name>
</gene>
<dbReference type="PANTHER" id="PTHR36057">
    <property type="match status" value="1"/>
</dbReference>
<keyword evidence="1" id="KW-0472">Membrane</keyword>
<keyword evidence="3" id="KW-1185">Reference proteome</keyword>
<dbReference type="Pfam" id="PF06764">
    <property type="entry name" value="DUF1223"/>
    <property type="match status" value="1"/>
</dbReference>
<organism evidence="2 3">
    <name type="scientific">Neptunicella marina</name>
    <dbReference type="NCBI Taxonomy" id="2125989"/>
    <lineage>
        <taxon>Bacteria</taxon>
        <taxon>Pseudomonadati</taxon>
        <taxon>Pseudomonadota</taxon>
        <taxon>Gammaproteobacteria</taxon>
        <taxon>Alteromonadales</taxon>
        <taxon>Alteromonadaceae</taxon>
        <taxon>Neptunicella</taxon>
    </lineage>
</organism>
<reference evidence="2" key="2">
    <citation type="submission" date="2020-08" db="EMBL/GenBank/DDBJ databases">
        <authorList>
            <person name="Lai Q."/>
        </authorList>
    </citation>
    <scope>NUCLEOTIDE SEQUENCE</scope>
    <source>
        <strain evidence="2">S27-2</strain>
    </source>
</reference>
<dbReference type="AlphaFoldDB" id="A0A8J6M2G6"/>
<evidence type="ECO:0000313" key="3">
    <source>
        <dbReference type="Proteomes" id="UP000601768"/>
    </source>
</evidence>
<dbReference type="RefSeq" id="WP_186506662.1">
    <property type="nucleotide sequence ID" value="NZ_JACNEP010000006.1"/>
</dbReference>
<dbReference type="EMBL" id="JACNEP010000006">
    <property type="protein sequence ID" value="MBC3766192.1"/>
    <property type="molecule type" value="Genomic_DNA"/>
</dbReference>
<evidence type="ECO:0000313" key="2">
    <source>
        <dbReference type="EMBL" id="MBC3766192.1"/>
    </source>
</evidence>
<feature type="transmembrane region" description="Helical" evidence="1">
    <location>
        <begin position="21"/>
        <end position="39"/>
    </location>
</feature>
<name>A0A8J6M2G6_9ALTE</name>